<keyword evidence="1" id="KW-0378">Hydrolase</keyword>
<organism evidence="3 4">
    <name type="scientific">Chitinophaga skermanii</name>
    <dbReference type="NCBI Taxonomy" id="331697"/>
    <lineage>
        <taxon>Bacteria</taxon>
        <taxon>Pseudomonadati</taxon>
        <taxon>Bacteroidota</taxon>
        <taxon>Chitinophagia</taxon>
        <taxon>Chitinophagales</taxon>
        <taxon>Chitinophagaceae</taxon>
        <taxon>Chitinophaga</taxon>
    </lineage>
</organism>
<dbReference type="EMBL" id="QLLL01000008">
    <property type="protein sequence ID" value="RAJ00259.1"/>
    <property type="molecule type" value="Genomic_DNA"/>
</dbReference>
<dbReference type="OrthoDB" id="9799612at2"/>
<evidence type="ECO:0000313" key="4">
    <source>
        <dbReference type="Proteomes" id="UP000249547"/>
    </source>
</evidence>
<dbReference type="FunFam" id="3.40.50.1820:FF:000173">
    <property type="entry name" value="Alpha/beta hydrolase"/>
    <property type="match status" value="1"/>
</dbReference>
<dbReference type="InterPro" id="IPR051340">
    <property type="entry name" value="Haloalkane_dehalogenase"/>
</dbReference>
<protein>
    <submittedName>
        <fullName evidence="3">Pimeloyl-ACP methyl ester carboxylesterase</fullName>
    </submittedName>
</protein>
<dbReference type="RefSeq" id="WP_111599386.1">
    <property type="nucleotide sequence ID" value="NZ_QLLL01000008.1"/>
</dbReference>
<feature type="domain" description="AB hydrolase-1" evidence="2">
    <location>
        <begin position="25"/>
        <end position="268"/>
    </location>
</feature>
<sequence length="288" mass="33004">MTHYRNITIDNLNIFYREAGDQSKPTLLLLHGFPTSSFMFRDLITRLENKYHLVAPDFPGFGQSSMPLVSEWEYSFDNLAAITEKFILALGLEKFSLYIMDYGAPVGLRLALKYPNRIQGIITQNGNAYEEGLTDFWNPIKAYWSDPTNPTRIEEVSGMLTLESTKWQYLNGTKDPSKISPDTWLHDQTLLDRPGNKEIQQKLFLSYSTNPPLYESFQAYFRKYQPPVLVAWGKNDAIFPEPGAEAYKKDLKNLDYHIFDTGHFALEECGEAIANLIDGFLTKNVSKN</sequence>
<dbReference type="InterPro" id="IPR029058">
    <property type="entry name" value="AB_hydrolase_fold"/>
</dbReference>
<dbReference type="Pfam" id="PF00561">
    <property type="entry name" value="Abhydrolase_1"/>
    <property type="match status" value="1"/>
</dbReference>
<dbReference type="PANTHER" id="PTHR42977:SF3">
    <property type="entry name" value="AB HYDROLASE-1 DOMAIN-CONTAINING PROTEIN"/>
    <property type="match status" value="1"/>
</dbReference>
<dbReference type="AlphaFoldDB" id="A0A327Q6Z5"/>
<evidence type="ECO:0000259" key="2">
    <source>
        <dbReference type="Pfam" id="PF00561"/>
    </source>
</evidence>
<dbReference type="GO" id="GO:0004301">
    <property type="term" value="F:epoxide hydrolase activity"/>
    <property type="evidence" value="ECO:0007669"/>
    <property type="project" value="TreeGrafter"/>
</dbReference>
<gene>
    <name evidence="3" type="ORF">LX64_03961</name>
</gene>
<dbReference type="PANTHER" id="PTHR42977">
    <property type="entry name" value="HYDROLASE-RELATED"/>
    <property type="match status" value="1"/>
</dbReference>
<reference evidence="3 4" key="1">
    <citation type="submission" date="2018-06" db="EMBL/GenBank/DDBJ databases">
        <title>Genomic Encyclopedia of Archaeal and Bacterial Type Strains, Phase II (KMG-II): from individual species to whole genera.</title>
        <authorList>
            <person name="Goeker M."/>
        </authorList>
    </citation>
    <scope>NUCLEOTIDE SEQUENCE [LARGE SCALE GENOMIC DNA]</scope>
    <source>
        <strain evidence="3 4">DSM 23857</strain>
    </source>
</reference>
<accession>A0A327Q6Z5</accession>
<keyword evidence="4" id="KW-1185">Reference proteome</keyword>
<dbReference type="SUPFAM" id="SSF53474">
    <property type="entry name" value="alpha/beta-Hydrolases"/>
    <property type="match status" value="1"/>
</dbReference>
<evidence type="ECO:0000256" key="1">
    <source>
        <dbReference type="ARBA" id="ARBA00022801"/>
    </source>
</evidence>
<proteinExistence type="predicted"/>
<name>A0A327Q6Z5_9BACT</name>
<dbReference type="PRINTS" id="PR00111">
    <property type="entry name" value="ABHYDROLASE"/>
</dbReference>
<dbReference type="InterPro" id="IPR000073">
    <property type="entry name" value="AB_hydrolase_1"/>
</dbReference>
<dbReference type="Proteomes" id="UP000249547">
    <property type="component" value="Unassembled WGS sequence"/>
</dbReference>
<dbReference type="Gene3D" id="3.40.50.1820">
    <property type="entry name" value="alpha/beta hydrolase"/>
    <property type="match status" value="1"/>
</dbReference>
<comment type="caution">
    <text evidence="3">The sequence shown here is derived from an EMBL/GenBank/DDBJ whole genome shotgun (WGS) entry which is preliminary data.</text>
</comment>
<evidence type="ECO:0000313" key="3">
    <source>
        <dbReference type="EMBL" id="RAJ00259.1"/>
    </source>
</evidence>